<dbReference type="Pfam" id="PF00550">
    <property type="entry name" value="PP-binding"/>
    <property type="match status" value="1"/>
</dbReference>
<sequence length="85" mass="9718">MNLQLLREHIINQYVKDKAPEGFNDDYNLIDEGILDSLAIMNLIAWLEKQYAIEFDEGDIVLENFNSVNALVDFVQKKSAASADR</sequence>
<organism evidence="2 3">
    <name type="scientific">Candidatus Methylobacter oryzae</name>
    <dbReference type="NCBI Taxonomy" id="2497749"/>
    <lineage>
        <taxon>Bacteria</taxon>
        <taxon>Pseudomonadati</taxon>
        <taxon>Pseudomonadota</taxon>
        <taxon>Gammaproteobacteria</taxon>
        <taxon>Methylococcales</taxon>
        <taxon>Methylococcaceae</taxon>
        <taxon>Methylobacter</taxon>
    </lineage>
</organism>
<name>A0ABY3C6B8_9GAMM</name>
<evidence type="ECO:0000313" key="2">
    <source>
        <dbReference type="EMBL" id="TRW90813.1"/>
    </source>
</evidence>
<dbReference type="InterPro" id="IPR036736">
    <property type="entry name" value="ACP-like_sf"/>
</dbReference>
<protein>
    <submittedName>
        <fullName evidence="2">Acyl carrier protein</fullName>
    </submittedName>
</protein>
<proteinExistence type="predicted"/>
<dbReference type="Proteomes" id="UP000733744">
    <property type="component" value="Unassembled WGS sequence"/>
</dbReference>
<keyword evidence="3" id="KW-1185">Reference proteome</keyword>
<dbReference type="Gene3D" id="1.10.1200.10">
    <property type="entry name" value="ACP-like"/>
    <property type="match status" value="1"/>
</dbReference>
<accession>A0ABY3C6B8</accession>
<gene>
    <name evidence="2" type="ORF">EKO24_017800</name>
</gene>
<dbReference type="EMBL" id="RYFG02000115">
    <property type="protein sequence ID" value="TRW90813.1"/>
    <property type="molecule type" value="Genomic_DNA"/>
</dbReference>
<dbReference type="RefSeq" id="WP_127027582.1">
    <property type="nucleotide sequence ID" value="NZ_RYFG02000115.1"/>
</dbReference>
<evidence type="ECO:0000313" key="3">
    <source>
        <dbReference type="Proteomes" id="UP000733744"/>
    </source>
</evidence>
<evidence type="ECO:0000259" key="1">
    <source>
        <dbReference type="PROSITE" id="PS50075"/>
    </source>
</evidence>
<reference evidence="2 3" key="1">
    <citation type="journal article" date="2019" name="Antonie Van Leeuwenhoek">
        <title>Description of 'Ca. Methylobacter oryzae' KRF1, a novel species from the environmentally important Methylobacter clade 2.</title>
        <authorList>
            <person name="Khatri K."/>
            <person name="Mohite J.A."/>
            <person name="Pandit P.S."/>
            <person name="Bahulikar R."/>
            <person name="Rahalkar M.C."/>
        </authorList>
    </citation>
    <scope>NUCLEOTIDE SEQUENCE [LARGE SCALE GENOMIC DNA]</scope>
    <source>
        <strain evidence="2 3">KRF1</strain>
    </source>
</reference>
<comment type="caution">
    <text evidence="2">The sequence shown here is derived from an EMBL/GenBank/DDBJ whole genome shotgun (WGS) entry which is preliminary data.</text>
</comment>
<dbReference type="InterPro" id="IPR009081">
    <property type="entry name" value="PP-bd_ACP"/>
</dbReference>
<dbReference type="SUPFAM" id="SSF47336">
    <property type="entry name" value="ACP-like"/>
    <property type="match status" value="1"/>
</dbReference>
<feature type="domain" description="Carrier" evidence="1">
    <location>
        <begin position="2"/>
        <end position="79"/>
    </location>
</feature>
<dbReference type="PROSITE" id="PS50075">
    <property type="entry name" value="CARRIER"/>
    <property type="match status" value="1"/>
</dbReference>